<evidence type="ECO:0000256" key="1">
    <source>
        <dbReference type="ARBA" id="ARBA00004141"/>
    </source>
</evidence>
<dbReference type="GO" id="GO:0016020">
    <property type="term" value="C:membrane"/>
    <property type="evidence" value="ECO:0007669"/>
    <property type="project" value="UniProtKB-SubCell"/>
</dbReference>
<sequence length="351" mass="36338">MASMAADSALESLSSAQDRAKAAAAEMAAAGASVGSDGFTTMASGLTSGVDRVRAAGDSMASIDLSKLEAGSIVSACSSLTQAAKESVRSTVEAGSSSLQAASLTATSAKLSDPKASDDGSESGGEELRQTGFLARLGLHQAGRASEQERLVPSSQAEAMGGNSWDKVRGLQDSLHGMGSSLGSGLTALDPSGYLGGNKPREPETAFERLKACSCCPGLSYRQRLLGSILCFAFGTLISLSALNSLGSLLLGNAAPFAFKYTLGNLLQIGASTFLVGPAKQLRDMASPERATASLVYGVTLAGTLWSVFWLKVQVVSFGFILCQFCALTWYMLSYVPYGQACVLKMMKRVL</sequence>
<organism evidence="10 11">
    <name type="scientific">Emiliania huxleyi (strain CCMP1516)</name>
    <dbReference type="NCBI Taxonomy" id="280463"/>
    <lineage>
        <taxon>Eukaryota</taxon>
        <taxon>Haptista</taxon>
        <taxon>Haptophyta</taxon>
        <taxon>Prymnesiophyceae</taxon>
        <taxon>Isochrysidales</taxon>
        <taxon>Noelaerhabdaceae</taxon>
        <taxon>Emiliania</taxon>
    </lineage>
</organism>
<dbReference type="PANTHER" id="PTHR23137:SF6">
    <property type="entry name" value="VESICLE TRANSPORT PROTEIN"/>
    <property type="match status" value="1"/>
</dbReference>
<keyword evidence="6 8" id="KW-0472">Membrane</keyword>
<dbReference type="STRING" id="2903.R1E7A3"/>
<evidence type="ECO:0000256" key="5">
    <source>
        <dbReference type="ARBA" id="ARBA00022989"/>
    </source>
</evidence>
<dbReference type="PaxDb" id="2903-EOD18891"/>
<feature type="region of interest" description="Disordered" evidence="9">
    <location>
        <begin position="104"/>
        <end position="126"/>
    </location>
</feature>
<dbReference type="eggNOG" id="KOG2887">
    <property type="taxonomic scope" value="Eukaryota"/>
</dbReference>
<dbReference type="GO" id="GO:0012505">
    <property type="term" value="C:endomembrane system"/>
    <property type="evidence" value="ECO:0007669"/>
    <property type="project" value="UniProtKB-ARBA"/>
</dbReference>
<keyword evidence="2 8" id="KW-0813">Transport</keyword>
<dbReference type="KEGG" id="ehx:EMIHUDRAFT_451257"/>
<feature type="region of interest" description="Disordered" evidence="9">
    <location>
        <begin position="144"/>
        <end position="164"/>
    </location>
</feature>
<comment type="similarity">
    <text evidence="7 8">Belongs to the SFT2 family.</text>
</comment>
<keyword evidence="4 8" id="KW-0653">Protein transport</keyword>
<evidence type="ECO:0000256" key="8">
    <source>
        <dbReference type="RuleBase" id="RU363111"/>
    </source>
</evidence>
<keyword evidence="3 8" id="KW-0812">Transmembrane</keyword>
<dbReference type="GO" id="GO:0016192">
    <property type="term" value="P:vesicle-mediated transport"/>
    <property type="evidence" value="ECO:0007669"/>
    <property type="project" value="InterPro"/>
</dbReference>
<dbReference type="GO" id="GO:0015031">
    <property type="term" value="P:protein transport"/>
    <property type="evidence" value="ECO:0007669"/>
    <property type="project" value="UniProtKB-KW"/>
</dbReference>
<dbReference type="PANTHER" id="PTHR23137">
    <property type="entry name" value="VESICLE TRANSPORT PROTEIN-RELATED"/>
    <property type="match status" value="1"/>
</dbReference>
<reference evidence="10" key="2">
    <citation type="submission" date="2024-10" db="UniProtKB">
        <authorList>
            <consortium name="EnsemblProtists"/>
        </authorList>
    </citation>
    <scope>IDENTIFICATION</scope>
</reference>
<dbReference type="HOGENOM" id="CLU_790916_0_0_1"/>
<feature type="transmembrane region" description="Helical" evidence="8">
    <location>
        <begin position="229"/>
        <end position="251"/>
    </location>
</feature>
<keyword evidence="11" id="KW-1185">Reference proteome</keyword>
<keyword evidence="5 8" id="KW-1133">Transmembrane helix</keyword>
<dbReference type="AlphaFoldDB" id="A0A0D3J5V6"/>
<feature type="transmembrane region" description="Helical" evidence="8">
    <location>
        <begin position="315"/>
        <end position="338"/>
    </location>
</feature>
<dbReference type="InterPro" id="IPR011691">
    <property type="entry name" value="Vesicle_transpt_SFT2"/>
</dbReference>
<proteinExistence type="inferred from homology"/>
<accession>A0A0D3J5V6</accession>
<reference evidence="11" key="1">
    <citation type="journal article" date="2013" name="Nature">
        <title>Pan genome of the phytoplankton Emiliania underpins its global distribution.</title>
        <authorList>
            <person name="Read B.A."/>
            <person name="Kegel J."/>
            <person name="Klute M.J."/>
            <person name="Kuo A."/>
            <person name="Lefebvre S.C."/>
            <person name="Maumus F."/>
            <person name="Mayer C."/>
            <person name="Miller J."/>
            <person name="Monier A."/>
            <person name="Salamov A."/>
            <person name="Young J."/>
            <person name="Aguilar M."/>
            <person name="Claverie J.M."/>
            <person name="Frickenhaus S."/>
            <person name="Gonzalez K."/>
            <person name="Herman E.K."/>
            <person name="Lin Y.C."/>
            <person name="Napier J."/>
            <person name="Ogata H."/>
            <person name="Sarno A.F."/>
            <person name="Shmutz J."/>
            <person name="Schroeder D."/>
            <person name="de Vargas C."/>
            <person name="Verret F."/>
            <person name="von Dassow P."/>
            <person name="Valentin K."/>
            <person name="Van de Peer Y."/>
            <person name="Wheeler G."/>
            <person name="Dacks J.B."/>
            <person name="Delwiche C.F."/>
            <person name="Dyhrman S.T."/>
            <person name="Glockner G."/>
            <person name="John U."/>
            <person name="Richards T."/>
            <person name="Worden A.Z."/>
            <person name="Zhang X."/>
            <person name="Grigoriev I.V."/>
            <person name="Allen A.E."/>
            <person name="Bidle K."/>
            <person name="Borodovsky M."/>
            <person name="Bowler C."/>
            <person name="Brownlee C."/>
            <person name="Cock J.M."/>
            <person name="Elias M."/>
            <person name="Gladyshev V.N."/>
            <person name="Groth M."/>
            <person name="Guda C."/>
            <person name="Hadaegh A."/>
            <person name="Iglesias-Rodriguez M.D."/>
            <person name="Jenkins J."/>
            <person name="Jones B.M."/>
            <person name="Lawson T."/>
            <person name="Leese F."/>
            <person name="Lindquist E."/>
            <person name="Lobanov A."/>
            <person name="Lomsadze A."/>
            <person name="Malik S.B."/>
            <person name="Marsh M.E."/>
            <person name="Mackinder L."/>
            <person name="Mock T."/>
            <person name="Mueller-Roeber B."/>
            <person name="Pagarete A."/>
            <person name="Parker M."/>
            <person name="Probert I."/>
            <person name="Quesneville H."/>
            <person name="Raines C."/>
            <person name="Rensing S.A."/>
            <person name="Riano-Pachon D.M."/>
            <person name="Richier S."/>
            <person name="Rokitta S."/>
            <person name="Shiraiwa Y."/>
            <person name="Soanes D.M."/>
            <person name="van der Giezen M."/>
            <person name="Wahlund T.M."/>
            <person name="Williams B."/>
            <person name="Wilson W."/>
            <person name="Wolfe G."/>
            <person name="Wurch L.L."/>
        </authorList>
    </citation>
    <scope>NUCLEOTIDE SEQUENCE</scope>
</reference>
<evidence type="ECO:0000256" key="2">
    <source>
        <dbReference type="ARBA" id="ARBA00022448"/>
    </source>
</evidence>
<dbReference type="InterPro" id="IPR007305">
    <property type="entry name" value="Vesicle_transpt_Got1/SFT2"/>
</dbReference>
<dbReference type="RefSeq" id="XP_005771320.1">
    <property type="nucleotide sequence ID" value="XM_005771263.1"/>
</dbReference>
<dbReference type="Proteomes" id="UP000013827">
    <property type="component" value="Unassembled WGS sequence"/>
</dbReference>
<dbReference type="GO" id="GO:0005737">
    <property type="term" value="C:cytoplasm"/>
    <property type="evidence" value="ECO:0007669"/>
    <property type="project" value="UniProtKB-ARBA"/>
</dbReference>
<evidence type="ECO:0000313" key="10">
    <source>
        <dbReference type="EnsemblProtists" id="EOD18891"/>
    </source>
</evidence>
<evidence type="ECO:0000256" key="3">
    <source>
        <dbReference type="ARBA" id="ARBA00022692"/>
    </source>
</evidence>
<dbReference type="Pfam" id="PF04178">
    <property type="entry name" value="Got1"/>
    <property type="match status" value="1"/>
</dbReference>
<feature type="transmembrane region" description="Helical" evidence="8">
    <location>
        <begin position="291"/>
        <end position="309"/>
    </location>
</feature>
<evidence type="ECO:0000256" key="6">
    <source>
        <dbReference type="ARBA" id="ARBA00023136"/>
    </source>
</evidence>
<evidence type="ECO:0000256" key="9">
    <source>
        <dbReference type="SAM" id="MobiDB-lite"/>
    </source>
</evidence>
<dbReference type="EnsemblProtists" id="EOD18891">
    <property type="protein sequence ID" value="EOD18891"/>
    <property type="gene ID" value="EMIHUDRAFT_451257"/>
</dbReference>
<comment type="function">
    <text evidence="8">May be involved in fusion of retrograde transport vesicles derived from an endocytic compartment with the Golgi complex.</text>
</comment>
<feature type="transmembrane region" description="Helical" evidence="8">
    <location>
        <begin position="257"/>
        <end position="279"/>
    </location>
</feature>
<evidence type="ECO:0000313" key="11">
    <source>
        <dbReference type="Proteomes" id="UP000013827"/>
    </source>
</evidence>
<dbReference type="GeneID" id="17264438"/>
<comment type="subcellular location">
    <subcellularLocation>
        <location evidence="1 8">Membrane</location>
        <topology evidence="1 8">Multi-pass membrane protein</topology>
    </subcellularLocation>
</comment>
<evidence type="ECO:0000256" key="7">
    <source>
        <dbReference type="ARBA" id="ARBA00025800"/>
    </source>
</evidence>
<evidence type="ECO:0000256" key="4">
    <source>
        <dbReference type="ARBA" id="ARBA00022927"/>
    </source>
</evidence>
<protein>
    <recommendedName>
        <fullName evidence="8">Vesicle transport protein</fullName>
    </recommendedName>
</protein>
<name>A0A0D3J5V6_EMIH1</name>